<gene>
    <name evidence="2" type="ORF">PBY51_022910</name>
</gene>
<name>A0AAN7XIT9_ELEMC</name>
<comment type="caution">
    <text evidence="2">The sequence shown here is derived from an EMBL/GenBank/DDBJ whole genome shotgun (WGS) entry which is preliminary data.</text>
</comment>
<sequence>MSAWRNWNLTSSITLSHRPSTTACQDPLILNPRVPETTSPCGVGELNYRRPSPPPAPVAFRDSWERPLRDHS</sequence>
<feature type="compositionally biased region" description="Basic and acidic residues" evidence="1">
    <location>
        <begin position="62"/>
        <end position="72"/>
    </location>
</feature>
<keyword evidence="3" id="KW-1185">Reference proteome</keyword>
<reference evidence="2 3" key="1">
    <citation type="journal article" date="2023" name="Genes (Basel)">
        <title>Chromosome-Level Genome Assembly and Circadian Gene Repertoire of the Patagonia Blennie Eleginops maclovinus-The Closest Ancestral Proxy of Antarctic Cryonotothenioids.</title>
        <authorList>
            <person name="Cheng C.C."/>
            <person name="Rivera-Colon A.G."/>
            <person name="Minhas B.F."/>
            <person name="Wilson L."/>
            <person name="Rayamajhi N."/>
            <person name="Vargas-Chacoff L."/>
            <person name="Catchen J.M."/>
        </authorList>
    </citation>
    <scope>NUCLEOTIDE SEQUENCE [LARGE SCALE GENOMIC DNA]</scope>
    <source>
        <strain evidence="2">JMC-PN-2008</strain>
    </source>
</reference>
<feature type="region of interest" description="Disordered" evidence="1">
    <location>
        <begin position="41"/>
        <end position="72"/>
    </location>
</feature>
<dbReference type="Proteomes" id="UP001346869">
    <property type="component" value="Unassembled WGS sequence"/>
</dbReference>
<accession>A0AAN7XIT9</accession>
<evidence type="ECO:0000313" key="3">
    <source>
        <dbReference type="Proteomes" id="UP001346869"/>
    </source>
</evidence>
<organism evidence="2 3">
    <name type="scientific">Eleginops maclovinus</name>
    <name type="common">Patagonian blennie</name>
    <name type="synonym">Eleginus maclovinus</name>
    <dbReference type="NCBI Taxonomy" id="56733"/>
    <lineage>
        <taxon>Eukaryota</taxon>
        <taxon>Metazoa</taxon>
        <taxon>Chordata</taxon>
        <taxon>Craniata</taxon>
        <taxon>Vertebrata</taxon>
        <taxon>Euteleostomi</taxon>
        <taxon>Actinopterygii</taxon>
        <taxon>Neopterygii</taxon>
        <taxon>Teleostei</taxon>
        <taxon>Neoteleostei</taxon>
        <taxon>Acanthomorphata</taxon>
        <taxon>Eupercaria</taxon>
        <taxon>Perciformes</taxon>
        <taxon>Notothenioidei</taxon>
        <taxon>Eleginopidae</taxon>
        <taxon>Eleginops</taxon>
    </lineage>
</organism>
<dbReference type="AlphaFoldDB" id="A0AAN7XIT9"/>
<evidence type="ECO:0000256" key="1">
    <source>
        <dbReference type="SAM" id="MobiDB-lite"/>
    </source>
</evidence>
<reference evidence="2 3" key="2">
    <citation type="journal article" date="2023" name="Mol. Biol. Evol.">
        <title>Genomics of Secondarily Temperate Adaptation in the Only Non-Antarctic Icefish.</title>
        <authorList>
            <person name="Rivera-Colon A.G."/>
            <person name="Rayamajhi N."/>
            <person name="Minhas B.F."/>
            <person name="Madrigal G."/>
            <person name="Bilyk K.T."/>
            <person name="Yoon V."/>
            <person name="Hune M."/>
            <person name="Gregory S."/>
            <person name="Cheng C.H.C."/>
            <person name="Catchen J.M."/>
        </authorList>
    </citation>
    <scope>NUCLEOTIDE SEQUENCE [LARGE SCALE GENOMIC DNA]</scope>
    <source>
        <strain evidence="2">JMC-PN-2008</strain>
    </source>
</reference>
<evidence type="ECO:0000313" key="2">
    <source>
        <dbReference type="EMBL" id="KAK5861519.1"/>
    </source>
</evidence>
<protein>
    <submittedName>
        <fullName evidence="2">Uncharacterized protein</fullName>
    </submittedName>
</protein>
<proteinExistence type="predicted"/>
<dbReference type="EMBL" id="JAUZQC010000013">
    <property type="protein sequence ID" value="KAK5861519.1"/>
    <property type="molecule type" value="Genomic_DNA"/>
</dbReference>